<proteinExistence type="predicted"/>
<sequence>MDDSLTDALLEELCAHIGRPTDPAREELRAWVMSGVERLVFPGGETMIFKYAEKPFAKEAEALRAAYEDGLPVPGVIVSVVRKRRLGVLMEDLGEPVRAPTEREGIAMAVALHRLPVLPRLAVLHEGGLQRLPERALWHFDRLHEVGRWRGTDDIGASLGRVQRASTTRASGAMIPPYGWVHSEFQPETIHVGAGGPKLLDFARSYTGPALFDLATWHGIRKAEPARMRGLLEAYVAAGGAPEALRPRGGLSAEAWALGWQRMWGVEWFLEQAGRWVEDPAQDPVYIEAVRHHLRAVMELFQI</sequence>
<accession>A0A1V4A5T0</accession>
<evidence type="ECO:0000259" key="1">
    <source>
        <dbReference type="Pfam" id="PF01636"/>
    </source>
</evidence>
<dbReference type="OrthoDB" id="3340432at2"/>
<organism evidence="2 3">
    <name type="scientific">Streptomyces tsukubensis</name>
    <dbReference type="NCBI Taxonomy" id="83656"/>
    <lineage>
        <taxon>Bacteria</taxon>
        <taxon>Bacillati</taxon>
        <taxon>Actinomycetota</taxon>
        <taxon>Actinomycetes</taxon>
        <taxon>Kitasatosporales</taxon>
        <taxon>Streptomycetaceae</taxon>
        <taxon>Streptomyces</taxon>
    </lineage>
</organism>
<dbReference type="EMBL" id="MVFC01000020">
    <property type="protein sequence ID" value="OON75975.1"/>
    <property type="molecule type" value="Genomic_DNA"/>
</dbReference>
<dbReference type="AlphaFoldDB" id="A0A1V4A5T0"/>
<gene>
    <name evidence="2" type="ORF">B1H18_21830</name>
</gene>
<comment type="caution">
    <text evidence="2">The sequence shown here is derived from an EMBL/GenBank/DDBJ whole genome shotgun (WGS) entry which is preliminary data.</text>
</comment>
<keyword evidence="2" id="KW-0808">Transferase</keyword>
<evidence type="ECO:0000313" key="2">
    <source>
        <dbReference type="EMBL" id="OON75975.1"/>
    </source>
</evidence>
<dbReference type="RefSeq" id="WP_077970166.1">
    <property type="nucleotide sequence ID" value="NZ_CP045178.1"/>
</dbReference>
<dbReference type="Proteomes" id="UP000190539">
    <property type="component" value="Unassembled WGS sequence"/>
</dbReference>
<evidence type="ECO:0000313" key="3">
    <source>
        <dbReference type="Proteomes" id="UP000190539"/>
    </source>
</evidence>
<keyword evidence="3" id="KW-1185">Reference proteome</keyword>
<dbReference type="STRING" id="83656.B1H18_21830"/>
<dbReference type="InterPro" id="IPR002575">
    <property type="entry name" value="Aminoglycoside_PTrfase"/>
</dbReference>
<dbReference type="GO" id="GO:0016740">
    <property type="term" value="F:transferase activity"/>
    <property type="evidence" value="ECO:0007669"/>
    <property type="project" value="UniProtKB-KW"/>
</dbReference>
<protein>
    <submittedName>
        <fullName evidence="2">Aminoglycoside phosphotransferase</fullName>
    </submittedName>
</protein>
<reference evidence="2 3" key="1">
    <citation type="submission" date="2017-02" db="EMBL/GenBank/DDBJ databases">
        <title>Draft Genome Sequence of Streptomyces tsukubaensis F601, a Producer of the immunosuppressant tacrolimus FK506.</title>
        <authorList>
            <person name="Zong G."/>
            <person name="Zhong C."/>
            <person name="Fu J."/>
            <person name="Qin R."/>
            <person name="Cao G."/>
        </authorList>
    </citation>
    <scope>NUCLEOTIDE SEQUENCE [LARGE SCALE GENOMIC DNA]</scope>
    <source>
        <strain evidence="2 3">F601</strain>
    </source>
</reference>
<name>A0A1V4A5T0_9ACTN</name>
<dbReference type="Pfam" id="PF01636">
    <property type="entry name" value="APH"/>
    <property type="match status" value="1"/>
</dbReference>
<dbReference type="SUPFAM" id="SSF56112">
    <property type="entry name" value="Protein kinase-like (PK-like)"/>
    <property type="match status" value="1"/>
</dbReference>
<feature type="domain" description="Aminoglycoside phosphotransferase" evidence="1">
    <location>
        <begin position="54"/>
        <end position="246"/>
    </location>
</feature>
<dbReference type="InterPro" id="IPR011009">
    <property type="entry name" value="Kinase-like_dom_sf"/>
</dbReference>